<evidence type="ECO:0000313" key="10">
    <source>
        <dbReference type="EMBL" id="MBK1644035.1"/>
    </source>
</evidence>
<dbReference type="GO" id="GO:0140359">
    <property type="term" value="F:ABC-type transporter activity"/>
    <property type="evidence" value="ECO:0007669"/>
    <property type="project" value="InterPro"/>
</dbReference>
<feature type="transmembrane region" description="Helical" evidence="8">
    <location>
        <begin position="289"/>
        <end position="307"/>
    </location>
</feature>
<feature type="transmembrane region" description="Helical" evidence="8">
    <location>
        <begin position="223"/>
        <end position="250"/>
    </location>
</feature>
<proteinExistence type="inferred from homology"/>
<evidence type="ECO:0000256" key="3">
    <source>
        <dbReference type="ARBA" id="ARBA00022448"/>
    </source>
</evidence>
<evidence type="ECO:0000256" key="7">
    <source>
        <dbReference type="ARBA" id="ARBA00023136"/>
    </source>
</evidence>
<keyword evidence="7 8" id="KW-0472">Membrane</keyword>
<accession>A0A9X0WGF8</accession>
<feature type="transmembrane region" description="Helical" evidence="8">
    <location>
        <begin position="21"/>
        <end position="41"/>
    </location>
</feature>
<dbReference type="InterPro" id="IPR047817">
    <property type="entry name" value="ABC2_TM_bact-type"/>
</dbReference>
<comment type="caution">
    <text evidence="10">The sequence shown here is derived from an EMBL/GenBank/DDBJ whole genome shotgun (WGS) entry which is preliminary data.</text>
</comment>
<feature type="transmembrane region" description="Helical" evidence="8">
    <location>
        <begin position="350"/>
        <end position="368"/>
    </location>
</feature>
<dbReference type="PROSITE" id="PS51012">
    <property type="entry name" value="ABC_TM2"/>
    <property type="match status" value="1"/>
</dbReference>
<evidence type="ECO:0000256" key="1">
    <source>
        <dbReference type="ARBA" id="ARBA00004651"/>
    </source>
</evidence>
<dbReference type="RefSeq" id="WP_200386831.1">
    <property type="nucleotide sequence ID" value="NZ_NRSD01000003.1"/>
</dbReference>
<dbReference type="Gene3D" id="3.40.1710.10">
    <property type="entry name" value="abc type-2 transporter like domain"/>
    <property type="match status" value="1"/>
</dbReference>
<protein>
    <submittedName>
        <fullName evidence="10">Antibiotic ABC transporter permease</fullName>
    </submittedName>
</protein>
<comment type="similarity">
    <text evidence="2">Belongs to the ABC-2 integral membrane protein family.</text>
</comment>
<evidence type="ECO:0000259" key="9">
    <source>
        <dbReference type="PROSITE" id="PS51012"/>
    </source>
</evidence>
<dbReference type="InterPro" id="IPR051449">
    <property type="entry name" value="ABC-2_transporter_component"/>
</dbReference>
<gene>
    <name evidence="10" type="ORF">CKO25_05065</name>
</gene>
<dbReference type="PANTHER" id="PTHR30294">
    <property type="entry name" value="MEMBRANE COMPONENT OF ABC TRANSPORTER YHHJ-RELATED"/>
    <property type="match status" value="1"/>
</dbReference>
<evidence type="ECO:0000256" key="8">
    <source>
        <dbReference type="SAM" id="Phobius"/>
    </source>
</evidence>
<reference evidence="10 11" key="1">
    <citation type="journal article" date="2020" name="Microorganisms">
        <title>Osmotic Adaptation and Compatible Solute Biosynthesis of Phototrophic Bacteria as Revealed from Genome Analyses.</title>
        <authorList>
            <person name="Imhoff J.F."/>
            <person name="Rahn T."/>
            <person name="Kunzel S."/>
            <person name="Keller A."/>
            <person name="Neulinger S.C."/>
        </authorList>
    </citation>
    <scope>NUCLEOTIDE SEQUENCE [LARGE SCALE GENOMIC DNA]</scope>
    <source>
        <strain evidence="10 11">DSM 21303</strain>
    </source>
</reference>
<dbReference type="InterPro" id="IPR013525">
    <property type="entry name" value="ABC2_TM"/>
</dbReference>
<keyword evidence="5 8" id="KW-0812">Transmembrane</keyword>
<organism evidence="10 11">
    <name type="scientific">Thiocapsa imhoffii</name>
    <dbReference type="NCBI Taxonomy" id="382777"/>
    <lineage>
        <taxon>Bacteria</taxon>
        <taxon>Pseudomonadati</taxon>
        <taxon>Pseudomonadota</taxon>
        <taxon>Gammaproteobacteria</taxon>
        <taxon>Chromatiales</taxon>
        <taxon>Chromatiaceae</taxon>
        <taxon>Thiocapsa</taxon>
    </lineage>
</organism>
<dbReference type="Proteomes" id="UP001138802">
    <property type="component" value="Unassembled WGS sequence"/>
</dbReference>
<evidence type="ECO:0000256" key="4">
    <source>
        <dbReference type="ARBA" id="ARBA00022475"/>
    </source>
</evidence>
<name>A0A9X0WGF8_9GAMM</name>
<dbReference type="AlphaFoldDB" id="A0A9X0WGF8"/>
<keyword evidence="3" id="KW-0813">Transport</keyword>
<dbReference type="EMBL" id="NRSD01000003">
    <property type="protein sequence ID" value="MBK1644035.1"/>
    <property type="molecule type" value="Genomic_DNA"/>
</dbReference>
<evidence type="ECO:0000256" key="2">
    <source>
        <dbReference type="ARBA" id="ARBA00007783"/>
    </source>
</evidence>
<keyword evidence="4" id="KW-1003">Cell membrane</keyword>
<keyword evidence="11" id="KW-1185">Reference proteome</keyword>
<feature type="domain" description="ABC transmembrane type-2" evidence="9">
    <location>
        <begin position="133"/>
        <end position="371"/>
    </location>
</feature>
<dbReference type="PANTHER" id="PTHR30294:SF44">
    <property type="entry name" value="MULTIDRUG ABC TRANSPORTER PERMEASE YBHR-RELATED"/>
    <property type="match status" value="1"/>
</dbReference>
<sequence>MWARIFALVIKEFLAILRDKASRMVLIGPPVIQLMVFGYAASFDLEHIPYAVLDQDGGAAARELVARFAGSPNFTEVARLTHQGQIAPLIDNREVLLVLRLDANFSRDLLATHAGNGPARVQVLIDGRNSNTASLALNDVTSILMRFNRDWAARHGQRGPPAELVVHAWFNPNLQSRWFIVPGIVALLTLVVTLLVTGLSVAREREMGTFDQLLVTPLRPHEILIGKAVPGFVIGLLEAGFIVLMAVLWFQVPFVGSPLALLLGLSLFLLAAIGIGLMISSLAVTQQQGLLGVFLFLVPAIILSGFATPIANMPEAVQALTYLNPMRYVLIIVRGVFLEGSTIRMLIPQYWPLALMALFSMGAATWLFRHRMG</sequence>
<feature type="transmembrane region" description="Helical" evidence="8">
    <location>
        <begin position="179"/>
        <end position="202"/>
    </location>
</feature>
<dbReference type="GO" id="GO:0005886">
    <property type="term" value="C:plasma membrane"/>
    <property type="evidence" value="ECO:0007669"/>
    <property type="project" value="UniProtKB-SubCell"/>
</dbReference>
<dbReference type="Pfam" id="PF12698">
    <property type="entry name" value="ABC2_membrane_3"/>
    <property type="match status" value="1"/>
</dbReference>
<keyword evidence="6 8" id="KW-1133">Transmembrane helix</keyword>
<evidence type="ECO:0000256" key="6">
    <source>
        <dbReference type="ARBA" id="ARBA00022989"/>
    </source>
</evidence>
<comment type="subcellular location">
    <subcellularLocation>
        <location evidence="1">Cell membrane</location>
        <topology evidence="1">Multi-pass membrane protein</topology>
    </subcellularLocation>
</comment>
<feature type="transmembrane region" description="Helical" evidence="8">
    <location>
        <begin position="256"/>
        <end position="277"/>
    </location>
</feature>
<evidence type="ECO:0000256" key="5">
    <source>
        <dbReference type="ARBA" id="ARBA00022692"/>
    </source>
</evidence>
<evidence type="ECO:0000313" key="11">
    <source>
        <dbReference type="Proteomes" id="UP001138802"/>
    </source>
</evidence>